<accession>A0A1H3WSH7</accession>
<dbReference type="EMBL" id="FNQV01000003">
    <property type="protein sequence ID" value="SDZ90089.1"/>
    <property type="molecule type" value="Genomic_DNA"/>
</dbReference>
<reference evidence="3" key="1">
    <citation type="submission" date="2016-10" db="EMBL/GenBank/DDBJ databases">
        <authorList>
            <person name="Varghese N."/>
            <person name="Submissions S."/>
        </authorList>
    </citation>
    <scope>NUCLEOTIDE SEQUENCE [LARGE SCALE GENOMIC DNA]</scope>
    <source>
        <strain evidence="3">KPR-1</strain>
    </source>
</reference>
<organism evidence="2 3">
    <name type="scientific">Bowdeniella nasicola</name>
    <dbReference type="NCBI Taxonomy" id="208480"/>
    <lineage>
        <taxon>Bacteria</taxon>
        <taxon>Bacillati</taxon>
        <taxon>Actinomycetota</taxon>
        <taxon>Actinomycetes</taxon>
        <taxon>Actinomycetales</taxon>
        <taxon>Actinomycetaceae</taxon>
        <taxon>Bowdeniella</taxon>
    </lineage>
</organism>
<evidence type="ECO:0000313" key="3">
    <source>
        <dbReference type="Proteomes" id="UP000199288"/>
    </source>
</evidence>
<feature type="chain" id="PRO_5038729810" evidence="1">
    <location>
        <begin position="28"/>
        <end position="93"/>
    </location>
</feature>
<protein>
    <submittedName>
        <fullName evidence="2">Uncharacterized protein</fullName>
    </submittedName>
</protein>
<gene>
    <name evidence="2" type="ORF">SAMN02910418_00478</name>
</gene>
<sequence length="93" mass="9767">MSKLRSLRATLLALTFFALGGTAVASATVDISPATNGLILTRHVVNKTSTPNFIDTAKEIGRCQVGTTGGTCTIQSGKTVTRTIQLTTGVTRW</sequence>
<proteinExistence type="predicted"/>
<dbReference type="AlphaFoldDB" id="A0A1H3WSH7"/>
<dbReference type="Proteomes" id="UP000199288">
    <property type="component" value="Unassembled WGS sequence"/>
</dbReference>
<name>A0A1H3WSH7_9ACTO</name>
<evidence type="ECO:0000313" key="2">
    <source>
        <dbReference type="EMBL" id="SDZ90089.1"/>
    </source>
</evidence>
<evidence type="ECO:0000256" key="1">
    <source>
        <dbReference type="SAM" id="SignalP"/>
    </source>
</evidence>
<feature type="signal peptide" evidence="1">
    <location>
        <begin position="1"/>
        <end position="27"/>
    </location>
</feature>
<keyword evidence="3" id="KW-1185">Reference proteome</keyword>
<keyword evidence="1" id="KW-0732">Signal</keyword>